<name>K6X7S3_9ALTE</name>
<keyword evidence="2" id="KW-1185">Reference proteome</keyword>
<dbReference type="AlphaFoldDB" id="K6X7S3"/>
<evidence type="ECO:0000313" key="2">
    <source>
        <dbReference type="Proteomes" id="UP000006334"/>
    </source>
</evidence>
<comment type="caution">
    <text evidence="1">The sequence shown here is derived from an EMBL/GenBank/DDBJ whole genome shotgun (WGS) entry which is preliminary data.</text>
</comment>
<evidence type="ECO:0000313" key="1">
    <source>
        <dbReference type="EMBL" id="GAC16674.1"/>
    </source>
</evidence>
<dbReference type="STRING" id="1127673.GLIP_4063"/>
<dbReference type="EMBL" id="BAEN01000076">
    <property type="protein sequence ID" value="GAC16674.1"/>
    <property type="molecule type" value="Genomic_DNA"/>
</dbReference>
<dbReference type="Proteomes" id="UP000006334">
    <property type="component" value="Unassembled WGS sequence"/>
</dbReference>
<sequence length="37" mass="4291">MLKLCYILPSGHQARSITVQNESNRINNKNNNLMFNN</sequence>
<gene>
    <name evidence="1" type="ORF">GLIP_4063</name>
</gene>
<reference evidence="1 2" key="1">
    <citation type="journal article" date="2017" name="Antonie Van Leeuwenhoek">
        <title>Rhizobium rhizosphaerae sp. nov., a novel species isolated from rice rhizosphere.</title>
        <authorList>
            <person name="Zhao J.J."/>
            <person name="Zhang J."/>
            <person name="Zhang R.J."/>
            <person name="Zhang C.W."/>
            <person name="Yin H.Q."/>
            <person name="Zhang X.X."/>
        </authorList>
    </citation>
    <scope>NUCLEOTIDE SEQUENCE [LARGE SCALE GENOMIC DNA]</scope>
    <source>
        <strain evidence="1 2">E3</strain>
    </source>
</reference>
<proteinExistence type="predicted"/>
<organism evidence="1 2">
    <name type="scientific">Aliiglaciecola lipolytica E3</name>
    <dbReference type="NCBI Taxonomy" id="1127673"/>
    <lineage>
        <taxon>Bacteria</taxon>
        <taxon>Pseudomonadati</taxon>
        <taxon>Pseudomonadota</taxon>
        <taxon>Gammaproteobacteria</taxon>
        <taxon>Alteromonadales</taxon>
        <taxon>Alteromonadaceae</taxon>
        <taxon>Aliiglaciecola</taxon>
    </lineage>
</organism>
<protein>
    <submittedName>
        <fullName evidence="1">Uncharacterized protein</fullName>
    </submittedName>
</protein>
<accession>K6X7S3</accession>